<dbReference type="InParanoid" id="H2ZIM2"/>
<keyword evidence="2" id="KW-1185">Reference proteome</keyword>
<dbReference type="AlphaFoldDB" id="H2ZIM2"/>
<evidence type="ECO:0000313" key="1">
    <source>
        <dbReference type="Ensembl" id="ENSCSAVP00000017438.1"/>
    </source>
</evidence>
<name>H2ZIM2_CIOSA</name>
<proteinExistence type="predicted"/>
<accession>H2ZIM2</accession>
<sequence>MGAFSESSIPNTRAAVATTRDTERYFGNKHRPNRKQKIAGRRKLMAEKENEPELAVTSFSDVVMRGNAAESCGCVERRNDWPAYDSSDSSDETNNNCYYDMNLAQKCHKMLYQHAGKSYSSKVLLFPEEEWARNAYGIQWGIKMNRWWKRYCTITEHRAGGRPAVSALGKIVQNRDGTLTILGRFKRNKDPDFRLHLSGRVTKDDFERGYLMTGALQLGDLKGEGRLEITHFAVVPRHQQSIIN</sequence>
<organism evidence="1 2">
    <name type="scientific">Ciona savignyi</name>
    <name type="common">Pacific transparent sea squirt</name>
    <dbReference type="NCBI Taxonomy" id="51511"/>
    <lineage>
        <taxon>Eukaryota</taxon>
        <taxon>Metazoa</taxon>
        <taxon>Chordata</taxon>
        <taxon>Tunicata</taxon>
        <taxon>Ascidiacea</taxon>
        <taxon>Phlebobranchia</taxon>
        <taxon>Cionidae</taxon>
        <taxon>Ciona</taxon>
    </lineage>
</organism>
<dbReference type="OMA" id="EITHFAV"/>
<dbReference type="HOGENOM" id="CLU_1119835_0_0_1"/>
<dbReference type="eggNOG" id="ENOG502S1SY">
    <property type="taxonomic scope" value="Eukaryota"/>
</dbReference>
<dbReference type="GeneTree" id="ENSGT00390000005834"/>
<protein>
    <submittedName>
        <fullName evidence="1">Uncharacterized protein</fullName>
    </submittedName>
</protein>
<reference evidence="2" key="1">
    <citation type="submission" date="2003-08" db="EMBL/GenBank/DDBJ databases">
        <authorList>
            <person name="Birren B."/>
            <person name="Nusbaum C."/>
            <person name="Abebe A."/>
            <person name="Abouelleil A."/>
            <person name="Adekoya E."/>
            <person name="Ait-zahra M."/>
            <person name="Allen N."/>
            <person name="Allen T."/>
            <person name="An P."/>
            <person name="Anderson M."/>
            <person name="Anderson S."/>
            <person name="Arachchi H."/>
            <person name="Armbruster J."/>
            <person name="Bachantsang P."/>
            <person name="Baldwin J."/>
            <person name="Barry A."/>
            <person name="Bayul T."/>
            <person name="Blitshsteyn B."/>
            <person name="Bloom T."/>
            <person name="Blye J."/>
            <person name="Boguslavskiy L."/>
            <person name="Borowsky M."/>
            <person name="Boukhgalter B."/>
            <person name="Brunache A."/>
            <person name="Butler J."/>
            <person name="Calixte N."/>
            <person name="Calvo S."/>
            <person name="Camarata J."/>
            <person name="Campo K."/>
            <person name="Chang J."/>
            <person name="Cheshatsang Y."/>
            <person name="Citroen M."/>
            <person name="Collymore A."/>
            <person name="Considine T."/>
            <person name="Cook A."/>
            <person name="Cooke P."/>
            <person name="Corum B."/>
            <person name="Cuomo C."/>
            <person name="David R."/>
            <person name="Dawoe T."/>
            <person name="Degray S."/>
            <person name="Dodge S."/>
            <person name="Dooley K."/>
            <person name="Dorje P."/>
            <person name="Dorjee K."/>
            <person name="Dorris L."/>
            <person name="Duffey N."/>
            <person name="Dupes A."/>
            <person name="Elkins T."/>
            <person name="Engels R."/>
            <person name="Erickson J."/>
            <person name="Farina A."/>
            <person name="Faro S."/>
            <person name="Ferreira P."/>
            <person name="Fischer H."/>
            <person name="Fitzgerald M."/>
            <person name="Foley K."/>
            <person name="Gage D."/>
            <person name="Galagan J."/>
            <person name="Gearin G."/>
            <person name="Gnerre S."/>
            <person name="Gnirke A."/>
            <person name="Goyette A."/>
            <person name="Graham J."/>
            <person name="Grandbois E."/>
            <person name="Gyaltsen K."/>
            <person name="Hafez N."/>
            <person name="Hagopian D."/>
            <person name="Hagos B."/>
            <person name="Hall J."/>
            <person name="Hatcher B."/>
            <person name="Heller A."/>
            <person name="Higgins H."/>
            <person name="Honan T."/>
            <person name="Horn A."/>
            <person name="Houde N."/>
            <person name="Hughes L."/>
            <person name="Hulme W."/>
            <person name="Husby E."/>
            <person name="Iliev I."/>
            <person name="Jaffe D."/>
            <person name="Jones C."/>
            <person name="Kamal M."/>
            <person name="Kamat A."/>
            <person name="Kamvysselis M."/>
            <person name="Karlsson E."/>
            <person name="Kells C."/>
            <person name="Kieu A."/>
            <person name="Kisner P."/>
            <person name="Kodira C."/>
            <person name="Kulbokas E."/>
            <person name="Labutti K."/>
            <person name="Lama D."/>
            <person name="Landers T."/>
            <person name="Leger J."/>
            <person name="Levine S."/>
            <person name="Lewis D."/>
            <person name="Lewis T."/>
            <person name="Lindblad-toh K."/>
            <person name="Liu X."/>
            <person name="Lokyitsang T."/>
            <person name="Lokyitsang Y."/>
            <person name="Lucien O."/>
            <person name="Lui A."/>
            <person name="Ma L.J."/>
            <person name="Mabbitt R."/>
            <person name="Macdonald J."/>
            <person name="Maclean C."/>
            <person name="Major J."/>
            <person name="Manning J."/>
            <person name="Marabella R."/>
            <person name="Maru K."/>
            <person name="Matthews C."/>
            <person name="Mauceli E."/>
            <person name="Mccarthy M."/>
            <person name="Mcdonough S."/>
            <person name="Mcghee T."/>
            <person name="Meldrim J."/>
            <person name="Meneus L."/>
            <person name="Mesirov J."/>
            <person name="Mihalev A."/>
            <person name="Mihova T."/>
            <person name="Mikkelsen T."/>
            <person name="Mlenga V."/>
            <person name="Moru K."/>
            <person name="Mozes J."/>
            <person name="Mulrain L."/>
            <person name="Munson G."/>
            <person name="Naylor J."/>
            <person name="Newes C."/>
            <person name="Nguyen C."/>
            <person name="Nguyen N."/>
            <person name="Nguyen T."/>
            <person name="Nicol R."/>
            <person name="Nielsen C."/>
            <person name="Nizzari M."/>
            <person name="Norbu C."/>
            <person name="Norbu N."/>
            <person name="O'donnell P."/>
            <person name="Okoawo O."/>
            <person name="O'leary S."/>
            <person name="Omotosho B."/>
            <person name="O'neill K."/>
            <person name="Osman S."/>
            <person name="Parker S."/>
            <person name="Perrin D."/>
            <person name="Phunkhang P."/>
            <person name="Piqani B."/>
            <person name="Purcell S."/>
            <person name="Rachupka T."/>
            <person name="Ramasamy U."/>
            <person name="Rameau R."/>
            <person name="Ray V."/>
            <person name="Raymond C."/>
            <person name="Retta R."/>
            <person name="Richardson S."/>
            <person name="Rise C."/>
            <person name="Rodriguez J."/>
            <person name="Rogers J."/>
            <person name="Rogov P."/>
            <person name="Rutman M."/>
            <person name="Schupbach R."/>
            <person name="Seaman C."/>
            <person name="Settipalli S."/>
            <person name="Sharpe T."/>
            <person name="Sheridan J."/>
            <person name="Sherpa N."/>
            <person name="Shi J."/>
            <person name="Smirnov S."/>
            <person name="Smith C."/>
            <person name="Sougnez C."/>
            <person name="Spencer B."/>
            <person name="Stalker J."/>
            <person name="Stange-thomann N."/>
            <person name="Stavropoulos S."/>
            <person name="Stetson K."/>
            <person name="Stone C."/>
            <person name="Stone S."/>
            <person name="Stubbs M."/>
            <person name="Talamas J."/>
            <person name="Tchuinga P."/>
            <person name="Tenzing P."/>
            <person name="Tesfaye S."/>
            <person name="Theodore J."/>
            <person name="Thoulutsang Y."/>
            <person name="Topham K."/>
            <person name="Towey S."/>
            <person name="Tsamla T."/>
            <person name="Tsomo N."/>
            <person name="Vallee D."/>
            <person name="Vassiliev H."/>
            <person name="Venkataraman V."/>
            <person name="Vinson J."/>
            <person name="Vo A."/>
            <person name="Wade C."/>
            <person name="Wang S."/>
            <person name="Wangchuk T."/>
            <person name="Wangdi T."/>
            <person name="Whittaker C."/>
            <person name="Wilkinson J."/>
            <person name="Wu Y."/>
            <person name="Wyman D."/>
            <person name="Yadav S."/>
            <person name="Yang S."/>
            <person name="Yang X."/>
            <person name="Yeager S."/>
            <person name="Yee E."/>
            <person name="Young G."/>
            <person name="Zainoun J."/>
            <person name="Zembeck L."/>
            <person name="Zimmer A."/>
            <person name="Zody M."/>
            <person name="Lander E."/>
        </authorList>
    </citation>
    <scope>NUCLEOTIDE SEQUENCE [LARGE SCALE GENOMIC DNA]</scope>
</reference>
<reference evidence="1" key="2">
    <citation type="submission" date="2025-08" db="UniProtKB">
        <authorList>
            <consortium name="Ensembl"/>
        </authorList>
    </citation>
    <scope>IDENTIFICATION</scope>
</reference>
<dbReference type="Proteomes" id="UP000007875">
    <property type="component" value="Unassembled WGS sequence"/>
</dbReference>
<evidence type="ECO:0000313" key="2">
    <source>
        <dbReference type="Proteomes" id="UP000007875"/>
    </source>
</evidence>
<dbReference type="Ensembl" id="ENSCSAVT00000017629.1">
    <property type="protein sequence ID" value="ENSCSAVP00000017438.1"/>
    <property type="gene ID" value="ENSCSAVG00000010271.1"/>
</dbReference>
<reference evidence="1" key="3">
    <citation type="submission" date="2025-09" db="UniProtKB">
        <authorList>
            <consortium name="Ensembl"/>
        </authorList>
    </citation>
    <scope>IDENTIFICATION</scope>
</reference>